<feature type="binding site" evidence="8">
    <location>
        <position position="97"/>
    </location>
    <ligand>
        <name>Mg(2+)</name>
        <dbReference type="ChEBI" id="CHEBI:18420"/>
    </ligand>
</feature>
<evidence type="ECO:0000256" key="8">
    <source>
        <dbReference type="HAMAP-Rule" id="MF_00316"/>
    </source>
</evidence>
<comment type="subcellular location">
    <subcellularLocation>
        <location evidence="8">Cytoplasm</location>
    </subcellularLocation>
</comment>
<comment type="caution">
    <text evidence="8">Lacks conserved residue(s) required for the propagation of feature annotation.</text>
</comment>
<keyword evidence="7 8" id="KW-0501">Molybdenum cofactor biosynthesis</keyword>
<keyword evidence="1 8" id="KW-0963">Cytoplasm</keyword>
<keyword evidence="4 8" id="KW-0547">Nucleotide-binding</keyword>
<evidence type="ECO:0000256" key="1">
    <source>
        <dbReference type="ARBA" id="ARBA00022490"/>
    </source>
</evidence>
<feature type="binding site" evidence="8">
    <location>
        <position position="20"/>
    </location>
    <ligand>
        <name>GTP</name>
        <dbReference type="ChEBI" id="CHEBI:37565"/>
    </ligand>
</feature>
<evidence type="ECO:0000259" key="9">
    <source>
        <dbReference type="Pfam" id="PF12804"/>
    </source>
</evidence>
<dbReference type="PANTHER" id="PTHR19136">
    <property type="entry name" value="MOLYBDENUM COFACTOR GUANYLYLTRANSFERASE"/>
    <property type="match status" value="1"/>
</dbReference>
<dbReference type="HAMAP" id="MF_00316">
    <property type="entry name" value="MobA"/>
    <property type="match status" value="1"/>
</dbReference>
<evidence type="ECO:0000256" key="7">
    <source>
        <dbReference type="ARBA" id="ARBA00023150"/>
    </source>
</evidence>
<feature type="binding site" evidence="8">
    <location>
        <position position="97"/>
    </location>
    <ligand>
        <name>GTP</name>
        <dbReference type="ChEBI" id="CHEBI:37565"/>
    </ligand>
</feature>
<keyword evidence="6 8" id="KW-0342">GTP-binding</keyword>
<dbReference type="SUPFAM" id="SSF53448">
    <property type="entry name" value="Nucleotide-diphospho-sugar transferases"/>
    <property type="match status" value="1"/>
</dbReference>
<protein>
    <recommendedName>
        <fullName evidence="8">Probable molybdenum cofactor guanylyltransferase</fullName>
        <shortName evidence="8">MoCo guanylyltransferase</shortName>
        <ecNumber evidence="8">2.7.7.77</ecNumber>
    </recommendedName>
    <alternativeName>
        <fullName evidence="8">GTP:molybdopterin guanylyltransferase</fullName>
    </alternativeName>
    <alternativeName>
        <fullName evidence="8">Mo-MPT guanylyltransferase</fullName>
    </alternativeName>
    <alternativeName>
        <fullName evidence="8">Molybdopterin guanylyltransferase</fullName>
    </alternativeName>
    <alternativeName>
        <fullName evidence="8">Molybdopterin-guanine dinucleotide synthase</fullName>
        <shortName evidence="8">MGD synthase</shortName>
    </alternativeName>
</protein>
<evidence type="ECO:0000313" key="10">
    <source>
        <dbReference type="EMBL" id="KXB02056.1"/>
    </source>
</evidence>
<feature type="domain" description="MobA-like NTP transferase" evidence="9">
    <location>
        <begin position="6"/>
        <end position="162"/>
    </location>
</feature>
<comment type="cofactor">
    <cofactor evidence="8">
        <name>Mg(2+)</name>
        <dbReference type="ChEBI" id="CHEBI:18420"/>
    </cofactor>
</comment>
<keyword evidence="2 8" id="KW-0808">Transferase</keyword>
<dbReference type="Gene3D" id="3.90.550.10">
    <property type="entry name" value="Spore Coat Polysaccharide Biosynthesis Protein SpsA, Chain A"/>
    <property type="match status" value="1"/>
</dbReference>
<dbReference type="GO" id="GO:0046872">
    <property type="term" value="F:metal ion binding"/>
    <property type="evidence" value="ECO:0007669"/>
    <property type="project" value="UniProtKB-KW"/>
</dbReference>
<dbReference type="InterPro" id="IPR029044">
    <property type="entry name" value="Nucleotide-diphossugar_trans"/>
</dbReference>
<evidence type="ECO:0000256" key="3">
    <source>
        <dbReference type="ARBA" id="ARBA00022723"/>
    </source>
</evidence>
<keyword evidence="3 8" id="KW-0479">Metal-binding</keyword>
<dbReference type="Pfam" id="PF12804">
    <property type="entry name" value="NTP_transf_3"/>
    <property type="match status" value="1"/>
</dbReference>
<gene>
    <name evidence="8" type="primary">mobA</name>
    <name evidence="10" type="ORF">AKJ43_02545</name>
</gene>
<reference evidence="10 11" key="1">
    <citation type="journal article" date="2016" name="Sci. Rep.">
        <title>Metabolic traits of an uncultured archaeal lineage -MSBL1- from brine pools of the Red Sea.</title>
        <authorList>
            <person name="Mwirichia R."/>
            <person name="Alam I."/>
            <person name="Rashid M."/>
            <person name="Vinu M."/>
            <person name="Ba-Alawi W."/>
            <person name="Anthony Kamau A."/>
            <person name="Kamanda Ngugi D."/>
            <person name="Goker M."/>
            <person name="Klenk H.P."/>
            <person name="Bajic V."/>
            <person name="Stingl U."/>
        </authorList>
    </citation>
    <scope>NUCLEOTIDE SEQUENCE [LARGE SCALE GENOMIC DNA]</scope>
    <source>
        <strain evidence="10">SCGC-AAA261D19</strain>
    </source>
</reference>
<dbReference type="GO" id="GO:0061603">
    <property type="term" value="F:molybdenum cofactor guanylyltransferase activity"/>
    <property type="evidence" value="ECO:0007669"/>
    <property type="project" value="UniProtKB-EC"/>
</dbReference>
<comment type="caution">
    <text evidence="10">The sequence shown here is derived from an EMBL/GenBank/DDBJ whole genome shotgun (WGS) entry which is preliminary data.</text>
</comment>
<feature type="binding site" evidence="8">
    <location>
        <position position="68"/>
    </location>
    <ligand>
        <name>GTP</name>
        <dbReference type="ChEBI" id="CHEBI:37565"/>
    </ligand>
</feature>
<dbReference type="Proteomes" id="UP000070400">
    <property type="component" value="Unassembled WGS sequence"/>
</dbReference>
<dbReference type="GO" id="GO:0006777">
    <property type="term" value="P:Mo-molybdopterin cofactor biosynthetic process"/>
    <property type="evidence" value="ECO:0007669"/>
    <property type="project" value="UniProtKB-KW"/>
</dbReference>
<dbReference type="PANTHER" id="PTHR19136:SF81">
    <property type="entry name" value="MOLYBDENUM COFACTOR GUANYLYLTRANSFERASE"/>
    <property type="match status" value="1"/>
</dbReference>
<sequence length="198" mass="21920">MNLGIFVLAGGGSRRFGSSKALYEINGKPMIEHVLDRTSHLADEVAISCGANCDELAAMFPFTKVIEDKWDRKGPLTGLASALPSMKSNYVAVMTCDSPRVNPKVIGLLARRAKSHDGAVPRWPDGYIEPLQAVYDRRKMAIAAEEAWKEGEMKLSEVLKKLPDLIYVSTDDLREVDPKLESFLNVNRLEDIQGLKDS</sequence>
<dbReference type="EC" id="2.7.7.77" evidence="8"/>
<dbReference type="GO" id="GO:0005737">
    <property type="term" value="C:cytoplasm"/>
    <property type="evidence" value="ECO:0007669"/>
    <property type="project" value="UniProtKB-SubCell"/>
</dbReference>
<comment type="catalytic activity">
    <reaction evidence="8">
        <text>Mo-molybdopterin + GTP + H(+) = Mo-molybdopterin guanine dinucleotide + diphosphate</text>
        <dbReference type="Rhea" id="RHEA:34243"/>
        <dbReference type="ChEBI" id="CHEBI:15378"/>
        <dbReference type="ChEBI" id="CHEBI:33019"/>
        <dbReference type="ChEBI" id="CHEBI:37565"/>
        <dbReference type="ChEBI" id="CHEBI:71302"/>
        <dbReference type="ChEBI" id="CHEBI:71310"/>
        <dbReference type="EC" id="2.7.7.77"/>
    </reaction>
</comment>
<dbReference type="InterPro" id="IPR025877">
    <property type="entry name" value="MobA-like_NTP_Trfase"/>
</dbReference>
<dbReference type="AlphaFoldDB" id="A0A133V6M2"/>
<evidence type="ECO:0000256" key="4">
    <source>
        <dbReference type="ARBA" id="ARBA00022741"/>
    </source>
</evidence>
<dbReference type="InterPro" id="IPR013482">
    <property type="entry name" value="Molybde_CF_guanTrfase"/>
</dbReference>
<evidence type="ECO:0000313" key="11">
    <source>
        <dbReference type="Proteomes" id="UP000070400"/>
    </source>
</evidence>
<keyword evidence="11" id="KW-1185">Reference proteome</keyword>
<dbReference type="EMBL" id="LHXX01000027">
    <property type="protein sequence ID" value="KXB02056.1"/>
    <property type="molecule type" value="Genomic_DNA"/>
</dbReference>
<comment type="domain">
    <text evidence="8">The N-terminal domain determines nucleotide recognition and specific binding, while the C-terminal domain determines the specific binding to the target protein.</text>
</comment>
<name>A0A133V6M2_9EURY</name>
<evidence type="ECO:0000256" key="6">
    <source>
        <dbReference type="ARBA" id="ARBA00023134"/>
    </source>
</evidence>
<organism evidence="10 11">
    <name type="scientific">candidate division MSBL1 archaeon SCGC-AAA261D19</name>
    <dbReference type="NCBI Taxonomy" id="1698273"/>
    <lineage>
        <taxon>Archaea</taxon>
        <taxon>Methanobacteriati</taxon>
        <taxon>Methanobacteriota</taxon>
        <taxon>candidate division MSBL1</taxon>
    </lineage>
</organism>
<dbReference type="GO" id="GO:0005525">
    <property type="term" value="F:GTP binding"/>
    <property type="evidence" value="ECO:0007669"/>
    <property type="project" value="UniProtKB-UniRule"/>
</dbReference>
<evidence type="ECO:0000256" key="5">
    <source>
        <dbReference type="ARBA" id="ARBA00022842"/>
    </source>
</evidence>
<feature type="binding site" evidence="8">
    <location>
        <begin position="8"/>
        <end position="10"/>
    </location>
    <ligand>
        <name>GTP</name>
        <dbReference type="ChEBI" id="CHEBI:37565"/>
    </ligand>
</feature>
<keyword evidence="5 8" id="KW-0460">Magnesium</keyword>
<comment type="similarity">
    <text evidence="8">Belongs to the MobA family.</text>
</comment>
<accession>A0A133V6M2</accession>
<comment type="function">
    <text evidence="8">Transfers a GMP moiety from GTP to Mo-molybdopterin (Mo-MPT) cofactor (Moco or molybdenum cofactor) to form Mo-molybdopterin guanine dinucleotide (Mo-MGD) cofactor.</text>
</comment>
<dbReference type="PATRIC" id="fig|1698273.3.peg.416"/>
<dbReference type="CDD" id="cd02503">
    <property type="entry name" value="MobA"/>
    <property type="match status" value="1"/>
</dbReference>
<evidence type="ECO:0000256" key="2">
    <source>
        <dbReference type="ARBA" id="ARBA00022679"/>
    </source>
</evidence>
<proteinExistence type="inferred from homology"/>